<gene>
    <name evidence="8" type="ORF">ACFS6H_10910</name>
</gene>
<feature type="transmembrane region" description="Helical" evidence="7">
    <location>
        <begin position="231"/>
        <end position="250"/>
    </location>
</feature>
<comment type="caution">
    <text evidence="8">The sequence shown here is derived from an EMBL/GenBank/DDBJ whole genome shotgun (WGS) entry which is preliminary data.</text>
</comment>
<keyword evidence="5 7" id="KW-1133">Transmembrane helix</keyword>
<dbReference type="PANTHER" id="PTHR22926">
    <property type="entry name" value="PHOSPHO-N-ACETYLMURAMOYL-PENTAPEPTIDE-TRANSFERASE"/>
    <property type="match status" value="1"/>
</dbReference>
<name>A0ABW6A7U0_9BACT</name>
<dbReference type="Pfam" id="PF00953">
    <property type="entry name" value="Glycos_transf_4"/>
    <property type="match status" value="1"/>
</dbReference>
<accession>A0ABW6A7U0</accession>
<feature type="transmembrane region" description="Helical" evidence="7">
    <location>
        <begin position="147"/>
        <end position="169"/>
    </location>
</feature>
<feature type="transmembrane region" description="Helical" evidence="7">
    <location>
        <begin position="262"/>
        <end position="280"/>
    </location>
</feature>
<keyword evidence="9" id="KW-1185">Reference proteome</keyword>
<evidence type="ECO:0000256" key="4">
    <source>
        <dbReference type="ARBA" id="ARBA00022692"/>
    </source>
</evidence>
<evidence type="ECO:0000256" key="1">
    <source>
        <dbReference type="ARBA" id="ARBA00004651"/>
    </source>
</evidence>
<feature type="transmembrane region" description="Helical" evidence="7">
    <location>
        <begin position="301"/>
        <end position="326"/>
    </location>
</feature>
<feature type="transmembrane region" description="Helical" evidence="7">
    <location>
        <begin position="176"/>
        <end position="195"/>
    </location>
</feature>
<evidence type="ECO:0000256" key="7">
    <source>
        <dbReference type="SAM" id="Phobius"/>
    </source>
</evidence>
<protein>
    <submittedName>
        <fullName evidence="8">Glycosyltransferase family 4 protein</fullName>
    </submittedName>
</protein>
<evidence type="ECO:0000313" key="8">
    <source>
        <dbReference type="EMBL" id="MFD2920222.1"/>
    </source>
</evidence>
<dbReference type="RefSeq" id="WP_386098236.1">
    <property type="nucleotide sequence ID" value="NZ_JBHUOZ010000003.1"/>
</dbReference>
<dbReference type="EMBL" id="JBHUOZ010000003">
    <property type="protein sequence ID" value="MFD2920222.1"/>
    <property type="molecule type" value="Genomic_DNA"/>
</dbReference>
<evidence type="ECO:0000256" key="3">
    <source>
        <dbReference type="ARBA" id="ARBA00022679"/>
    </source>
</evidence>
<proteinExistence type="predicted"/>
<evidence type="ECO:0000313" key="9">
    <source>
        <dbReference type="Proteomes" id="UP001597511"/>
    </source>
</evidence>
<feature type="transmembrane region" description="Helical" evidence="7">
    <location>
        <begin position="20"/>
        <end position="43"/>
    </location>
</feature>
<dbReference type="Proteomes" id="UP001597511">
    <property type="component" value="Unassembled WGS sequence"/>
</dbReference>
<feature type="transmembrane region" description="Helical" evidence="7">
    <location>
        <begin position="64"/>
        <end position="82"/>
    </location>
</feature>
<comment type="subcellular location">
    <subcellularLocation>
        <location evidence="1">Cell membrane</location>
        <topology evidence="1">Multi-pass membrane protein</topology>
    </subcellularLocation>
</comment>
<evidence type="ECO:0000256" key="5">
    <source>
        <dbReference type="ARBA" id="ARBA00022989"/>
    </source>
</evidence>
<feature type="transmembrane region" description="Helical" evidence="7">
    <location>
        <begin position="338"/>
        <end position="360"/>
    </location>
</feature>
<organism evidence="8 9">
    <name type="scientific">Terrimonas rubra</name>
    <dbReference type="NCBI Taxonomy" id="1035890"/>
    <lineage>
        <taxon>Bacteria</taxon>
        <taxon>Pseudomonadati</taxon>
        <taxon>Bacteroidota</taxon>
        <taxon>Chitinophagia</taxon>
        <taxon>Chitinophagales</taxon>
        <taxon>Chitinophagaceae</taxon>
        <taxon>Terrimonas</taxon>
    </lineage>
</organism>
<evidence type="ECO:0000256" key="2">
    <source>
        <dbReference type="ARBA" id="ARBA00022475"/>
    </source>
</evidence>
<dbReference type="CDD" id="cd06853">
    <property type="entry name" value="GT_WecA_like"/>
    <property type="match status" value="1"/>
</dbReference>
<dbReference type="PANTHER" id="PTHR22926:SF3">
    <property type="entry name" value="UNDECAPRENYL-PHOSPHATE ALPHA-N-ACETYLGLUCOSAMINYL 1-PHOSPHATE TRANSFERASE"/>
    <property type="match status" value="1"/>
</dbReference>
<dbReference type="InterPro" id="IPR000715">
    <property type="entry name" value="Glycosyl_transferase_4"/>
</dbReference>
<sequence>MPDSYIFLQAGFSFTGNFTIPIQSFITAFIISLLLVPILITLVTRYRLLDKPNARKEHHTPVPTMGGIAIAIGFLCSCLLWLPITWNAINISFTLGLIVLLMIGMMDDVKDVPARYKFLIQIAVAALLAVSGLRIQDFGGIMGIHQLPLAAQYSCTIVIIVGITNAYNLIDGINGLAGSLAFMGLVTLGIFLQMAGDTTGSLLAFALAGGVLGFLYFNLDPAKIFMGDTGSLLLGFVIAVLTIRLMNSNIVLPNGTVVQENILALGIVLIPVFDTARVFLQRIWKGGSPFVADRTHLHHYFTNNGLGHAVTTASILVINGIILMIALKVQYKNPNVAVLLLLTFTGCITYLCSSITYFSFGKQKKLSNS</sequence>
<reference evidence="9" key="1">
    <citation type="journal article" date="2019" name="Int. J. Syst. Evol. Microbiol.">
        <title>The Global Catalogue of Microorganisms (GCM) 10K type strain sequencing project: providing services to taxonomists for standard genome sequencing and annotation.</title>
        <authorList>
            <consortium name="The Broad Institute Genomics Platform"/>
            <consortium name="The Broad Institute Genome Sequencing Center for Infectious Disease"/>
            <person name="Wu L."/>
            <person name="Ma J."/>
        </authorList>
    </citation>
    <scope>NUCLEOTIDE SEQUENCE [LARGE SCALE GENOMIC DNA]</scope>
    <source>
        <strain evidence="9">KCTC 23299</strain>
    </source>
</reference>
<keyword evidence="3" id="KW-0808">Transferase</keyword>
<feature type="transmembrane region" description="Helical" evidence="7">
    <location>
        <begin position="118"/>
        <end position="135"/>
    </location>
</feature>
<feature type="transmembrane region" description="Helical" evidence="7">
    <location>
        <begin position="201"/>
        <end position="219"/>
    </location>
</feature>
<keyword evidence="2" id="KW-1003">Cell membrane</keyword>
<evidence type="ECO:0000256" key="6">
    <source>
        <dbReference type="ARBA" id="ARBA00023136"/>
    </source>
</evidence>
<keyword evidence="6 7" id="KW-0472">Membrane</keyword>
<feature type="transmembrane region" description="Helical" evidence="7">
    <location>
        <begin position="88"/>
        <end position="106"/>
    </location>
</feature>
<keyword evidence="4 7" id="KW-0812">Transmembrane</keyword>